<evidence type="ECO:0000259" key="3">
    <source>
        <dbReference type="Pfam" id="PF24850"/>
    </source>
</evidence>
<evidence type="ECO:0000313" key="5">
    <source>
        <dbReference type="Proteomes" id="UP000000211"/>
    </source>
</evidence>
<protein>
    <submittedName>
        <fullName evidence="4">Bacillithiol biosynthesis cysteine-adding enzyme BshC</fullName>
    </submittedName>
</protein>
<keyword evidence="1" id="KW-0436">Ligase</keyword>
<dbReference type="Pfam" id="PF24850">
    <property type="entry name" value="CC_BshC"/>
    <property type="match status" value="1"/>
</dbReference>
<reference evidence="4 5" key="1">
    <citation type="journal article" date="2013" name="Genome Announc.">
        <title>Whole Genome Sequencing of Thermus oshimai JL-2 and Thermus thermophilus JL-18, Incomplete Denitrifiers from the United States Great Basin.</title>
        <authorList>
            <person name="Murugapiran S.K."/>
            <person name="Huntemann M."/>
            <person name="Wei C.L."/>
            <person name="Han J."/>
            <person name="Detter J.C."/>
            <person name="Han C.S."/>
            <person name="Erkkila T.H."/>
            <person name="Teshima H."/>
            <person name="Chen A."/>
            <person name="Kyrpides N."/>
            <person name="Mavrommatis K."/>
            <person name="Markowitz V."/>
            <person name="Szeto E."/>
            <person name="Ivanova N."/>
            <person name="Pagani I."/>
            <person name="Lam J."/>
            <person name="McDonald A.I."/>
            <person name="Dodsworth J.A."/>
            <person name="Pati A."/>
            <person name="Goodwin L."/>
            <person name="Peters L."/>
            <person name="Pitluck S."/>
            <person name="Woyke T."/>
            <person name="Hedlund B.P."/>
        </authorList>
    </citation>
    <scope>NUCLEOTIDE SEQUENCE</scope>
    <source>
        <strain evidence="4 5">JL-2</strain>
    </source>
</reference>
<dbReference type="KEGG" id="tos:Theos_0635"/>
<dbReference type="HOGENOM" id="CLU_022249_1_0_0"/>
<dbReference type="GO" id="GO:0016874">
    <property type="term" value="F:ligase activity"/>
    <property type="evidence" value="ECO:0007669"/>
    <property type="project" value="UniProtKB-KW"/>
</dbReference>
<dbReference type="STRING" id="751945.Theos_0635"/>
<name>K7RGK2_THEOS</name>
<gene>
    <name evidence="4" type="ORF">Theos_0635</name>
</gene>
<accession>K7RGK2</accession>
<evidence type="ECO:0000313" key="4">
    <source>
        <dbReference type="EMBL" id="AFV75697.1"/>
    </source>
</evidence>
<dbReference type="InterPro" id="IPR055399">
    <property type="entry name" value="CC_BshC"/>
</dbReference>
<organism evidence="4 5">
    <name type="scientific">Thermus oshimai JL-2</name>
    <dbReference type="NCBI Taxonomy" id="751945"/>
    <lineage>
        <taxon>Bacteria</taxon>
        <taxon>Thermotogati</taxon>
        <taxon>Deinococcota</taxon>
        <taxon>Deinococci</taxon>
        <taxon>Thermales</taxon>
        <taxon>Thermaceae</taxon>
        <taxon>Thermus</taxon>
    </lineage>
</organism>
<dbReference type="InterPro" id="IPR011199">
    <property type="entry name" value="Bacillithiol_biosynth_BshC"/>
</dbReference>
<keyword evidence="5" id="KW-1185">Reference proteome</keyword>
<evidence type="ECO:0000256" key="1">
    <source>
        <dbReference type="ARBA" id="ARBA00022598"/>
    </source>
</evidence>
<dbReference type="OrthoDB" id="9765151at2"/>
<dbReference type="eggNOG" id="COG4365">
    <property type="taxonomic scope" value="Bacteria"/>
</dbReference>
<dbReference type="NCBIfam" id="TIGR03998">
    <property type="entry name" value="thiol_BshC"/>
    <property type="match status" value="1"/>
</dbReference>
<dbReference type="Proteomes" id="UP000000211">
    <property type="component" value="Chromosome"/>
</dbReference>
<dbReference type="EMBL" id="CP003249">
    <property type="protein sequence ID" value="AFV75697.1"/>
    <property type="molecule type" value="Genomic_DNA"/>
</dbReference>
<evidence type="ECO:0000259" key="2">
    <source>
        <dbReference type="Pfam" id="PF10079"/>
    </source>
</evidence>
<dbReference type="InterPro" id="IPR055398">
    <property type="entry name" value="Rossmann-like_BshC"/>
</dbReference>
<dbReference type="PATRIC" id="fig|751945.3.peg.623"/>
<feature type="domain" description="Bacillithiol biosynthesis BshC C-terminal coiled-coil" evidence="3">
    <location>
        <begin position="329"/>
        <end position="461"/>
    </location>
</feature>
<dbReference type="RefSeq" id="WP_016328891.1">
    <property type="nucleotide sequence ID" value="NC_019386.1"/>
</dbReference>
<feature type="domain" description="Bacillithiol biosynthesis BshC N-terminal Rossmann-like" evidence="2">
    <location>
        <begin position="32"/>
        <end position="326"/>
    </location>
</feature>
<proteinExistence type="predicted"/>
<dbReference type="Pfam" id="PF10079">
    <property type="entry name" value="Rossmann-like_BshC"/>
    <property type="match status" value="1"/>
</dbReference>
<sequence>MQDLAARLGLPSGEEALRARLGRRGHPGLLPAFSAYLRRLGAPSSVLEALRRLEVGAVVAGQQAGLLGGPALTFYKAHTALSLAEGVGAAGVFWIASQDHDVEEVRHLHLLREERLETLSLPLPPLPAGRLPLAPHREALRAFLGPWAEEERVAWALEAGTLSEFFARVLLAFLGERGLLPFDPMAPELAPLFLPALERELEDPLGSAQAINREAERLRALGEKPALMRKPGATNLFLETDARRLLHYQGGVFTDGVRTYTRKALWELAQADPSRLTPAAGLRPVFQDLVLPTAGFVVGPNELRYVAELSEVYALYGLSMPALFQRLRALVLEPPVARILGKYGLDPWAFLEEGEEAFLRAVGGRLQAFARFEERLRRLLSEAEALAEEAGALDPTLKRPLLRFRARLGGEGERLLRKALRARLQGDGVLWAHLERLKRHLLPLGLPQERVFPFLQYALRHPVALKRLEEAPALGRALLYL</sequence>
<dbReference type="AlphaFoldDB" id="K7RGK2"/>